<keyword evidence="8" id="KW-1185">Reference proteome</keyword>
<dbReference type="InterPro" id="IPR051612">
    <property type="entry name" value="Teichoic_Acid_Biosynth"/>
</dbReference>
<name>A0AAE3EM60_9FLAO</name>
<dbReference type="PANTHER" id="PTHR37316:SF3">
    <property type="entry name" value="TEICHOIC ACID GLYCEROL-PHOSPHATE TRANSFERASE"/>
    <property type="match status" value="1"/>
</dbReference>
<evidence type="ECO:0000313" key="8">
    <source>
        <dbReference type="Proteomes" id="UP001199795"/>
    </source>
</evidence>
<gene>
    <name evidence="7" type="ORF">L3X37_00125</name>
</gene>
<evidence type="ECO:0000313" key="7">
    <source>
        <dbReference type="EMBL" id="MCF7566774.1"/>
    </source>
</evidence>
<keyword evidence="3" id="KW-1003">Cell membrane</keyword>
<organism evidence="7 8">
    <name type="scientific">Wocania arenilitoris</name>
    <dbReference type="NCBI Taxonomy" id="2044858"/>
    <lineage>
        <taxon>Bacteria</taxon>
        <taxon>Pseudomonadati</taxon>
        <taxon>Bacteroidota</taxon>
        <taxon>Flavobacteriia</taxon>
        <taxon>Flavobacteriales</taxon>
        <taxon>Flavobacteriaceae</taxon>
        <taxon>Wocania</taxon>
    </lineage>
</organism>
<dbReference type="InterPro" id="IPR043148">
    <property type="entry name" value="TagF_C"/>
</dbReference>
<evidence type="ECO:0000256" key="6">
    <source>
        <dbReference type="ARBA" id="ARBA00023136"/>
    </source>
</evidence>
<dbReference type="SUPFAM" id="SSF53756">
    <property type="entry name" value="UDP-Glycosyltransferase/glycogen phosphorylase"/>
    <property type="match status" value="1"/>
</dbReference>
<dbReference type="GO" id="GO:0005886">
    <property type="term" value="C:plasma membrane"/>
    <property type="evidence" value="ECO:0007669"/>
    <property type="project" value="UniProtKB-SubCell"/>
</dbReference>
<comment type="similarity">
    <text evidence="2">Belongs to the CDP-glycerol glycerophosphotransferase family.</text>
</comment>
<evidence type="ECO:0000256" key="2">
    <source>
        <dbReference type="ARBA" id="ARBA00010488"/>
    </source>
</evidence>
<keyword evidence="4" id="KW-0808">Transferase</keyword>
<dbReference type="AlphaFoldDB" id="A0AAE3EM60"/>
<dbReference type="Gene3D" id="3.40.50.12580">
    <property type="match status" value="1"/>
</dbReference>
<evidence type="ECO:0000256" key="5">
    <source>
        <dbReference type="ARBA" id="ARBA00022944"/>
    </source>
</evidence>
<evidence type="ECO:0000256" key="3">
    <source>
        <dbReference type="ARBA" id="ARBA00022475"/>
    </source>
</evidence>
<sequence length="401" mass="47115">MRRILEGLKTIIKIGIGFPVYYISIFFPKRKDLAVIGSSLGRHFADNSKYYYIDYYSKERNDLNLVWVSKNRNVVKELNSKGLPAEFLYSYIGIYITLRASKAYISHQLGDINGALIGGSKIIQLWHGMPLRKIGYGGDWTDKGLSGKIKLFISKWLPYAYYMKCDVLMAPCKKAKDNYVEPFSKSFRNNKIKDNIVLSQQPRTFCFDDTFKLYKNFFPEAEMLLELRNTYKNIISWLPTQRKQFNKTIIDIIKDSGLDLEKMNAFCKNSNSLFVIKVHFLDFNLLNDITQEFKNILIYPYSDPYPLLKFTNVLITDYSSVFFDFLLLNRPIIFMCHDLEEYADKVEFYYDFEGLDIGTICKSWKNTLKVMSNILENKDDFVEKRKQKLKMFNFVLNYDPV</sequence>
<dbReference type="PANTHER" id="PTHR37316">
    <property type="entry name" value="TEICHOIC ACID GLYCEROL-PHOSPHATE PRIMASE"/>
    <property type="match status" value="1"/>
</dbReference>
<dbReference type="Gene3D" id="3.40.50.11820">
    <property type="match status" value="1"/>
</dbReference>
<dbReference type="GO" id="GO:0047355">
    <property type="term" value="F:CDP-glycerol glycerophosphotransferase activity"/>
    <property type="evidence" value="ECO:0007669"/>
    <property type="project" value="InterPro"/>
</dbReference>
<dbReference type="InterPro" id="IPR007554">
    <property type="entry name" value="Glycerophosphate_synth"/>
</dbReference>
<keyword evidence="5" id="KW-0777">Teichoic acid biosynthesis</keyword>
<dbReference type="Pfam" id="PF04464">
    <property type="entry name" value="Glyphos_transf"/>
    <property type="match status" value="1"/>
</dbReference>
<dbReference type="GO" id="GO:0019350">
    <property type="term" value="P:teichoic acid biosynthetic process"/>
    <property type="evidence" value="ECO:0007669"/>
    <property type="project" value="UniProtKB-KW"/>
</dbReference>
<proteinExistence type="inferred from homology"/>
<dbReference type="RefSeq" id="WP_237238101.1">
    <property type="nucleotide sequence ID" value="NZ_JAKKDU010000001.1"/>
</dbReference>
<evidence type="ECO:0000256" key="1">
    <source>
        <dbReference type="ARBA" id="ARBA00004202"/>
    </source>
</evidence>
<protein>
    <submittedName>
        <fullName evidence="7">CDP-glycerol glycerophosphotransferase family protein</fullName>
    </submittedName>
</protein>
<reference evidence="7" key="1">
    <citation type="submission" date="2022-01" db="EMBL/GenBank/DDBJ databases">
        <title>Draft genome sequence of Sabulilitoribacter arenilitoris KCTC 52401.</title>
        <authorList>
            <person name="Oh J.-S."/>
        </authorList>
    </citation>
    <scope>NUCLEOTIDE SEQUENCE</scope>
    <source>
        <strain evidence="7">HMF6543</strain>
    </source>
</reference>
<evidence type="ECO:0000256" key="4">
    <source>
        <dbReference type="ARBA" id="ARBA00022679"/>
    </source>
</evidence>
<dbReference type="Proteomes" id="UP001199795">
    <property type="component" value="Unassembled WGS sequence"/>
</dbReference>
<keyword evidence="6" id="KW-0472">Membrane</keyword>
<comment type="subcellular location">
    <subcellularLocation>
        <location evidence="1">Cell membrane</location>
        <topology evidence="1">Peripheral membrane protein</topology>
    </subcellularLocation>
</comment>
<accession>A0AAE3EM60</accession>
<comment type="caution">
    <text evidence="7">The sequence shown here is derived from an EMBL/GenBank/DDBJ whole genome shotgun (WGS) entry which is preliminary data.</text>
</comment>
<dbReference type="InterPro" id="IPR043149">
    <property type="entry name" value="TagF_N"/>
</dbReference>
<dbReference type="EMBL" id="JAKKDU010000001">
    <property type="protein sequence ID" value="MCF7566774.1"/>
    <property type="molecule type" value="Genomic_DNA"/>
</dbReference>